<evidence type="ECO:0000256" key="3">
    <source>
        <dbReference type="ARBA" id="ARBA00022452"/>
    </source>
</evidence>
<sequence length="909" mass="96904">MLFRGAGSAAYTRAFWLAGSAAVALCIPSFAAAQSESAPAGPADEASPDDSFPADQDASTGNAIVVTATKREQTLQDVPVAVSVTTAETIERGQIRDLRDLQTVVPSLSVGQRQSVANTNFFIRGFGNGANNAGIEPSVGVFVDNVYRSRTAAQITDLPDVQRIEVLRGPQSTLFGKNASAGVISITTEEPKFDFGGVGELTYGNFNQIIARGYVTGPVADSIAVSVAAGLNQRDGFFRDGGTGDRTNERDRWFARGQLLVDPDNGFRARIIADYDSIDENCCAVVNVQDGLATPVVRALGGQVNAPEDAFNGFVYNNYNSTNDIENYGVSAQFDFDLNDDFTVTWISAYRETQAVTNQDSDFTSADLIYPNFQDLGIGSFTQEVRLTGEIGDSINVLLGAFYINEDIDQQNKLIYSTQFRPYANTLVQQLSGGALSLATLEGVFGAADGQDYSGQFLASGQGFTEAYTLDSEAYSFFGQVDFEITDGLVLTLGGNYTDDSKKFVTNARSTDTFSGIDLDAPQYAAFRGQLLFGGALAQGVGTALGLGRSATAAEVGAFAVSNPTAFGVIQTGATAYASANANNPLANPLAPLRALQFMPPFLNVPNVVEDGKTNDSDFAYTIRLAYDVSDTINVYATYATGFKASSINLSRDSRPSPNDRDAIIAAGLDLNNLVYGSRFAGPENSRVMEAGIKANWGDISANLAVFDQDISGFQSNIFTGSGFALRNAGELSTFGVEFEGLATIADALTLNLGVTYLDPKYVSFEQSAVGDLSGTRPAGIPAWTVLIGAQYEHEIGGGTLVPRVSFLWQSKEQLIEGLPGFVVRNPDGTIADATPALEAAEPFTREVQDLTASFSYDMDIGLSLSVWGRNLLNKRDVGVIFDTPAQPRGISGYANDPRTYGVSARYRF</sequence>
<dbReference type="Gene3D" id="2.40.170.20">
    <property type="entry name" value="TonB-dependent receptor, beta-barrel domain"/>
    <property type="match status" value="2"/>
</dbReference>
<keyword evidence="9 14" id="KW-0798">TonB box</keyword>
<evidence type="ECO:0000256" key="8">
    <source>
        <dbReference type="ARBA" id="ARBA00023065"/>
    </source>
</evidence>
<dbReference type="SUPFAM" id="SSF56935">
    <property type="entry name" value="Porins"/>
    <property type="match status" value="1"/>
</dbReference>
<feature type="domain" description="TonB-dependent receptor plug" evidence="18">
    <location>
        <begin position="75"/>
        <end position="183"/>
    </location>
</feature>
<dbReference type="InterPro" id="IPR036942">
    <property type="entry name" value="Beta-barrel_TonB_sf"/>
</dbReference>
<dbReference type="PANTHER" id="PTHR32552:SF81">
    <property type="entry name" value="TONB-DEPENDENT OUTER MEMBRANE RECEPTOR"/>
    <property type="match status" value="1"/>
</dbReference>
<comment type="caution">
    <text evidence="19">The sequence shown here is derived from an EMBL/GenBank/DDBJ whole genome shotgun (WGS) entry which is preliminary data.</text>
</comment>
<dbReference type="InterPro" id="IPR012910">
    <property type="entry name" value="Plug_dom"/>
</dbReference>
<evidence type="ECO:0000256" key="12">
    <source>
        <dbReference type="PROSITE-ProRule" id="PRU01360"/>
    </source>
</evidence>
<evidence type="ECO:0000256" key="2">
    <source>
        <dbReference type="ARBA" id="ARBA00022448"/>
    </source>
</evidence>
<dbReference type="PANTHER" id="PTHR32552">
    <property type="entry name" value="FERRICHROME IRON RECEPTOR-RELATED"/>
    <property type="match status" value="1"/>
</dbReference>
<comment type="subcellular location">
    <subcellularLocation>
        <location evidence="1 12">Cell outer membrane</location>
        <topology evidence="1 12">Multi-pass membrane protein</topology>
    </subcellularLocation>
</comment>
<evidence type="ECO:0000256" key="5">
    <source>
        <dbReference type="ARBA" id="ARBA00022692"/>
    </source>
</evidence>
<evidence type="ECO:0000256" key="4">
    <source>
        <dbReference type="ARBA" id="ARBA00022496"/>
    </source>
</evidence>
<keyword evidence="3 12" id="KW-1134">Transmembrane beta strand</keyword>
<feature type="domain" description="TonB-dependent receptor-like beta-barrel" evidence="17">
    <location>
        <begin position="310"/>
        <end position="872"/>
    </location>
</feature>
<keyword evidence="4" id="KW-0410">Iron transport</keyword>
<feature type="chain" id="PRO_5046976855" evidence="16">
    <location>
        <begin position="32"/>
        <end position="909"/>
    </location>
</feature>
<evidence type="ECO:0000313" key="19">
    <source>
        <dbReference type="EMBL" id="MBT2135869.1"/>
    </source>
</evidence>
<keyword evidence="10 12" id="KW-0472">Membrane</keyword>
<dbReference type="InterPro" id="IPR000531">
    <property type="entry name" value="Beta-barrel_TonB"/>
</dbReference>
<dbReference type="PROSITE" id="PS01156">
    <property type="entry name" value="TONB_DEPENDENT_REC_2"/>
    <property type="match status" value="1"/>
</dbReference>
<feature type="region of interest" description="Disordered" evidence="15">
    <location>
        <begin position="37"/>
        <end position="58"/>
    </location>
</feature>
<evidence type="ECO:0000256" key="6">
    <source>
        <dbReference type="ARBA" id="ARBA00022729"/>
    </source>
</evidence>
<dbReference type="Proteomes" id="UP000811255">
    <property type="component" value="Unassembled WGS sequence"/>
</dbReference>
<evidence type="ECO:0000256" key="13">
    <source>
        <dbReference type="PROSITE-ProRule" id="PRU10144"/>
    </source>
</evidence>
<evidence type="ECO:0000256" key="11">
    <source>
        <dbReference type="ARBA" id="ARBA00023237"/>
    </source>
</evidence>
<protein>
    <submittedName>
        <fullName evidence="19">TonB-dependent receptor</fullName>
    </submittedName>
</protein>
<evidence type="ECO:0000256" key="15">
    <source>
        <dbReference type="SAM" id="MobiDB-lite"/>
    </source>
</evidence>
<evidence type="ECO:0000259" key="17">
    <source>
        <dbReference type="Pfam" id="PF00593"/>
    </source>
</evidence>
<comment type="similarity">
    <text evidence="12 14">Belongs to the TonB-dependent receptor family.</text>
</comment>
<evidence type="ECO:0000256" key="14">
    <source>
        <dbReference type="RuleBase" id="RU003357"/>
    </source>
</evidence>
<feature type="signal peptide" evidence="16">
    <location>
        <begin position="1"/>
        <end position="31"/>
    </location>
</feature>
<dbReference type="Pfam" id="PF00593">
    <property type="entry name" value="TonB_dep_Rec_b-barrel"/>
    <property type="match status" value="1"/>
</dbReference>
<evidence type="ECO:0000259" key="18">
    <source>
        <dbReference type="Pfam" id="PF07715"/>
    </source>
</evidence>
<keyword evidence="5 12" id="KW-0812">Transmembrane</keyword>
<organism evidence="19 20">
    <name type="scientific">Croceibacterium selenioxidans</name>
    <dbReference type="NCBI Taxonomy" id="2838833"/>
    <lineage>
        <taxon>Bacteria</taxon>
        <taxon>Pseudomonadati</taxon>
        <taxon>Pseudomonadota</taxon>
        <taxon>Alphaproteobacteria</taxon>
        <taxon>Sphingomonadales</taxon>
        <taxon>Erythrobacteraceae</taxon>
        <taxon>Croceibacterium</taxon>
    </lineage>
</organism>
<dbReference type="Pfam" id="PF07715">
    <property type="entry name" value="Plug"/>
    <property type="match status" value="1"/>
</dbReference>
<keyword evidence="8" id="KW-0406">Ion transport</keyword>
<keyword evidence="20" id="KW-1185">Reference proteome</keyword>
<keyword evidence="6 16" id="KW-0732">Signal</keyword>
<evidence type="ECO:0000256" key="9">
    <source>
        <dbReference type="ARBA" id="ARBA00023077"/>
    </source>
</evidence>
<dbReference type="EMBL" id="JAHFVK010000003">
    <property type="protein sequence ID" value="MBT2135869.1"/>
    <property type="molecule type" value="Genomic_DNA"/>
</dbReference>
<keyword evidence="7" id="KW-0408">Iron</keyword>
<keyword evidence="11 12" id="KW-0998">Cell outer membrane</keyword>
<reference evidence="19 20" key="1">
    <citation type="submission" date="2021-05" db="EMBL/GenBank/DDBJ databases">
        <title>Croceibacterium sp. LX-88 genome sequence.</title>
        <authorList>
            <person name="Luo X."/>
        </authorList>
    </citation>
    <scope>NUCLEOTIDE SEQUENCE [LARGE SCALE GENOMIC DNA]</scope>
    <source>
        <strain evidence="19 20">LX-88</strain>
    </source>
</reference>
<evidence type="ECO:0000256" key="16">
    <source>
        <dbReference type="SAM" id="SignalP"/>
    </source>
</evidence>
<keyword evidence="19" id="KW-0675">Receptor</keyword>
<gene>
    <name evidence="19" type="ORF">KK137_16145</name>
</gene>
<name>A0ABS5W889_9SPHN</name>
<dbReference type="PROSITE" id="PS52016">
    <property type="entry name" value="TONB_DEPENDENT_REC_3"/>
    <property type="match status" value="1"/>
</dbReference>
<evidence type="ECO:0000256" key="10">
    <source>
        <dbReference type="ARBA" id="ARBA00023136"/>
    </source>
</evidence>
<keyword evidence="2 12" id="KW-0813">Transport</keyword>
<evidence type="ECO:0000313" key="20">
    <source>
        <dbReference type="Proteomes" id="UP000811255"/>
    </source>
</evidence>
<dbReference type="InterPro" id="IPR039426">
    <property type="entry name" value="TonB-dep_rcpt-like"/>
</dbReference>
<proteinExistence type="inferred from homology"/>
<evidence type="ECO:0000256" key="7">
    <source>
        <dbReference type="ARBA" id="ARBA00023004"/>
    </source>
</evidence>
<evidence type="ECO:0000256" key="1">
    <source>
        <dbReference type="ARBA" id="ARBA00004571"/>
    </source>
</evidence>
<dbReference type="InterPro" id="IPR010917">
    <property type="entry name" value="TonB_rcpt_CS"/>
</dbReference>
<accession>A0ABS5W889</accession>
<feature type="short sequence motif" description="TonB C-terminal box" evidence="13">
    <location>
        <begin position="892"/>
        <end position="909"/>
    </location>
</feature>
<dbReference type="RefSeq" id="WP_214537722.1">
    <property type="nucleotide sequence ID" value="NZ_JAHFVK010000003.1"/>
</dbReference>